<dbReference type="SUPFAM" id="SSF49344">
    <property type="entry name" value="CBD9-like"/>
    <property type="match status" value="1"/>
</dbReference>
<dbReference type="GO" id="GO:0004500">
    <property type="term" value="F:dopamine beta-monooxygenase activity"/>
    <property type="evidence" value="ECO:0007669"/>
    <property type="project" value="InterPro"/>
</dbReference>
<evidence type="ECO:0000313" key="3">
    <source>
        <dbReference type="EMBL" id="ODM98277.1"/>
    </source>
</evidence>
<evidence type="ECO:0000256" key="1">
    <source>
        <dbReference type="SAM" id="SignalP"/>
    </source>
</evidence>
<proteinExistence type="predicted"/>
<dbReference type="OMA" id="DSWAFAN"/>
<keyword evidence="1" id="KW-0732">Signal</keyword>
<dbReference type="PROSITE" id="PS50836">
    <property type="entry name" value="DOMON"/>
    <property type="match status" value="1"/>
</dbReference>
<dbReference type="InterPro" id="IPR000945">
    <property type="entry name" value="DBH-like"/>
</dbReference>
<protein>
    <submittedName>
        <fullName evidence="3">DBH-like monooxygenase protein 1</fullName>
    </submittedName>
</protein>
<dbReference type="PANTHER" id="PTHR10157:SF23">
    <property type="entry name" value="MOXD1 HOMOLOG 1"/>
    <property type="match status" value="1"/>
</dbReference>
<dbReference type="SMART" id="SM00664">
    <property type="entry name" value="DoH"/>
    <property type="match status" value="1"/>
</dbReference>
<dbReference type="CDD" id="cd09631">
    <property type="entry name" value="DOMON_DOH"/>
    <property type="match status" value="1"/>
</dbReference>
<dbReference type="AlphaFoldDB" id="A0A1D2MYZ8"/>
<dbReference type="PANTHER" id="PTHR10157">
    <property type="entry name" value="DOPAMINE BETA HYDROXYLASE RELATED"/>
    <property type="match status" value="1"/>
</dbReference>
<dbReference type="OrthoDB" id="19261at2759"/>
<dbReference type="Gene3D" id="2.60.40.1210">
    <property type="entry name" value="Cellobiose dehydrogenase, cytochrome domain"/>
    <property type="match status" value="1"/>
</dbReference>
<comment type="caution">
    <text evidence="3">The sequence shown here is derived from an EMBL/GenBank/DDBJ whole genome shotgun (WGS) entry which is preliminary data.</text>
</comment>
<dbReference type="GO" id="GO:0006589">
    <property type="term" value="P:octopamine biosynthetic process"/>
    <property type="evidence" value="ECO:0007669"/>
    <property type="project" value="TreeGrafter"/>
</dbReference>
<evidence type="ECO:0000259" key="2">
    <source>
        <dbReference type="PROSITE" id="PS50836"/>
    </source>
</evidence>
<organism evidence="3 4">
    <name type="scientific">Orchesella cincta</name>
    <name type="common">Springtail</name>
    <name type="synonym">Podura cincta</name>
    <dbReference type="NCBI Taxonomy" id="48709"/>
    <lineage>
        <taxon>Eukaryota</taxon>
        <taxon>Metazoa</taxon>
        <taxon>Ecdysozoa</taxon>
        <taxon>Arthropoda</taxon>
        <taxon>Hexapoda</taxon>
        <taxon>Collembola</taxon>
        <taxon>Entomobryomorpha</taxon>
        <taxon>Entomobryoidea</taxon>
        <taxon>Orchesellidae</taxon>
        <taxon>Orchesellinae</taxon>
        <taxon>Orchesella</taxon>
    </lineage>
</organism>
<dbReference type="InterPro" id="IPR005018">
    <property type="entry name" value="DOMON_domain"/>
</dbReference>
<accession>A0A1D2MYZ8</accession>
<evidence type="ECO:0000313" key="4">
    <source>
        <dbReference type="Proteomes" id="UP000094527"/>
    </source>
</evidence>
<feature type="domain" description="DOMON" evidence="2">
    <location>
        <begin position="29"/>
        <end position="144"/>
    </location>
</feature>
<name>A0A1D2MYZ8_ORCCI</name>
<keyword evidence="3" id="KW-0503">Monooxygenase</keyword>
<dbReference type="GO" id="GO:0005507">
    <property type="term" value="F:copper ion binding"/>
    <property type="evidence" value="ECO:0007669"/>
    <property type="project" value="TreeGrafter"/>
</dbReference>
<keyword evidence="4" id="KW-1185">Reference proteome</keyword>
<keyword evidence="3" id="KW-0560">Oxidoreductase</keyword>
<feature type="chain" id="PRO_5008904750" evidence="1">
    <location>
        <begin position="22"/>
        <end position="166"/>
    </location>
</feature>
<dbReference type="GO" id="GO:0042421">
    <property type="term" value="P:norepinephrine biosynthetic process"/>
    <property type="evidence" value="ECO:0007669"/>
    <property type="project" value="TreeGrafter"/>
</dbReference>
<dbReference type="GO" id="GO:0042420">
    <property type="term" value="P:dopamine catabolic process"/>
    <property type="evidence" value="ECO:0007669"/>
    <property type="project" value="TreeGrafter"/>
</dbReference>
<sequence>MAKASFTLLILAAALLSVAFSKIQVIREGEYTLEWEVDNENITVTAVAKTLGYVGFGISPFGTMMDADIVLSGRYSNGTGYIQDSWAFANSGPERDDVQNVQLISATENATHTTVTFTRKLVADDLEQDKSIVNATQSIIWSYGPTDSFQYHGPNRGVVSINLVEA</sequence>
<reference evidence="3 4" key="1">
    <citation type="journal article" date="2016" name="Genome Biol. Evol.">
        <title>Gene Family Evolution Reflects Adaptation to Soil Environmental Stressors in the Genome of the Collembolan Orchesella cincta.</title>
        <authorList>
            <person name="Faddeeva-Vakhrusheva A."/>
            <person name="Derks M.F."/>
            <person name="Anvar S.Y."/>
            <person name="Agamennone V."/>
            <person name="Suring W."/>
            <person name="Smit S."/>
            <person name="van Straalen N.M."/>
            <person name="Roelofs D."/>
        </authorList>
    </citation>
    <scope>NUCLEOTIDE SEQUENCE [LARGE SCALE GENOMIC DNA]</scope>
    <source>
        <tissue evidence="3">Mixed pool</tissue>
    </source>
</reference>
<gene>
    <name evidence="3" type="ORF">Ocin01_08397</name>
</gene>
<dbReference type="Pfam" id="PF03351">
    <property type="entry name" value="DOMON"/>
    <property type="match status" value="1"/>
</dbReference>
<dbReference type="GO" id="GO:0005615">
    <property type="term" value="C:extracellular space"/>
    <property type="evidence" value="ECO:0007669"/>
    <property type="project" value="TreeGrafter"/>
</dbReference>
<dbReference type="EMBL" id="LJIJ01000367">
    <property type="protein sequence ID" value="ODM98277.1"/>
    <property type="molecule type" value="Genomic_DNA"/>
</dbReference>
<feature type="signal peptide" evidence="1">
    <location>
        <begin position="1"/>
        <end position="21"/>
    </location>
</feature>
<dbReference type="InterPro" id="IPR045266">
    <property type="entry name" value="DOH_DOMON"/>
</dbReference>
<dbReference type="Proteomes" id="UP000094527">
    <property type="component" value="Unassembled WGS sequence"/>
</dbReference>
<dbReference type="STRING" id="48709.A0A1D2MYZ8"/>
<dbReference type="GO" id="GO:0030667">
    <property type="term" value="C:secretory granule membrane"/>
    <property type="evidence" value="ECO:0007669"/>
    <property type="project" value="TreeGrafter"/>
</dbReference>